<keyword evidence="5" id="KW-0378">Hydrolase</keyword>
<dbReference type="InterPro" id="IPR009003">
    <property type="entry name" value="Peptidase_S1_PA"/>
</dbReference>
<keyword evidence="6" id="KW-0732">Signal</keyword>
<dbReference type="SUPFAM" id="SSF49854">
    <property type="entry name" value="Spermadhesin, CUB domain"/>
    <property type="match status" value="1"/>
</dbReference>
<evidence type="ECO:0000313" key="9">
    <source>
        <dbReference type="Proteomes" id="UP000440578"/>
    </source>
</evidence>
<dbReference type="InterPro" id="IPR043504">
    <property type="entry name" value="Peptidase_S1_PA_chymotrypsin"/>
</dbReference>
<comment type="caution">
    <text evidence="8">The sequence shown here is derived from an EMBL/GenBank/DDBJ whole genome shotgun (WGS) entry which is preliminary data.</text>
</comment>
<dbReference type="Proteomes" id="UP000440578">
    <property type="component" value="Unassembled WGS sequence"/>
</dbReference>
<comment type="subcellular location">
    <subcellularLocation>
        <location evidence="1">Secreted</location>
    </subcellularLocation>
</comment>
<dbReference type="Pfam" id="PF00431">
    <property type="entry name" value="CUB"/>
    <property type="match status" value="1"/>
</dbReference>
<keyword evidence="3" id="KW-0677">Repeat</keyword>
<evidence type="ECO:0000259" key="7">
    <source>
        <dbReference type="PROSITE" id="PS50240"/>
    </source>
</evidence>
<dbReference type="FunFam" id="2.40.10.10:FF:000047">
    <property type="entry name" value="Trypsin eta"/>
    <property type="match status" value="1"/>
</dbReference>
<dbReference type="InterPro" id="IPR000859">
    <property type="entry name" value="CUB_dom"/>
</dbReference>
<dbReference type="EMBL" id="VIIS01001856">
    <property type="protein sequence ID" value="KAF0291760.1"/>
    <property type="molecule type" value="Genomic_DNA"/>
</dbReference>
<keyword evidence="5" id="KW-0720">Serine protease</keyword>
<keyword evidence="9" id="KW-1185">Reference proteome</keyword>
<dbReference type="CDD" id="cd00041">
    <property type="entry name" value="CUB"/>
    <property type="match status" value="1"/>
</dbReference>
<dbReference type="PRINTS" id="PR00722">
    <property type="entry name" value="CHYMOTRYPSIN"/>
</dbReference>
<dbReference type="SMART" id="SM00020">
    <property type="entry name" value="Tryp_SPc"/>
    <property type="match status" value="1"/>
</dbReference>
<evidence type="ECO:0000256" key="3">
    <source>
        <dbReference type="ARBA" id="ARBA00022737"/>
    </source>
</evidence>
<dbReference type="OrthoDB" id="60866at2759"/>
<dbReference type="Gene3D" id="2.60.120.290">
    <property type="entry name" value="Spermadhesin, CUB domain"/>
    <property type="match status" value="1"/>
</dbReference>
<dbReference type="InterPro" id="IPR035914">
    <property type="entry name" value="Sperma_CUB_dom_sf"/>
</dbReference>
<dbReference type="PANTHER" id="PTHR24252">
    <property type="entry name" value="ACROSIN-RELATED"/>
    <property type="match status" value="1"/>
</dbReference>
<feature type="domain" description="Peptidase S1" evidence="7">
    <location>
        <begin position="202"/>
        <end position="436"/>
    </location>
</feature>
<evidence type="ECO:0000256" key="4">
    <source>
        <dbReference type="ARBA" id="ARBA00023157"/>
    </source>
</evidence>
<dbReference type="InterPro" id="IPR033116">
    <property type="entry name" value="TRYPSIN_SER"/>
</dbReference>
<dbReference type="SMART" id="SM00042">
    <property type="entry name" value="CUB"/>
    <property type="match status" value="1"/>
</dbReference>
<feature type="chain" id="PRO_5025488251" evidence="6">
    <location>
        <begin position="18"/>
        <end position="443"/>
    </location>
</feature>
<organism evidence="8 9">
    <name type="scientific">Amphibalanus amphitrite</name>
    <name type="common">Striped barnacle</name>
    <name type="synonym">Balanus amphitrite</name>
    <dbReference type="NCBI Taxonomy" id="1232801"/>
    <lineage>
        <taxon>Eukaryota</taxon>
        <taxon>Metazoa</taxon>
        <taxon>Ecdysozoa</taxon>
        <taxon>Arthropoda</taxon>
        <taxon>Crustacea</taxon>
        <taxon>Multicrustacea</taxon>
        <taxon>Cirripedia</taxon>
        <taxon>Thoracica</taxon>
        <taxon>Thoracicalcarea</taxon>
        <taxon>Balanomorpha</taxon>
        <taxon>Balanoidea</taxon>
        <taxon>Balanidae</taxon>
        <taxon>Amphibalaninae</taxon>
        <taxon>Amphibalanus</taxon>
    </lineage>
</organism>
<name>A0A6A4VKC6_AMPAM</name>
<dbReference type="PROSITE" id="PS50240">
    <property type="entry name" value="TRYPSIN_DOM"/>
    <property type="match status" value="1"/>
</dbReference>
<dbReference type="CDD" id="cd00190">
    <property type="entry name" value="Tryp_SPc"/>
    <property type="match status" value="1"/>
</dbReference>
<feature type="signal peptide" evidence="6">
    <location>
        <begin position="1"/>
        <end position="17"/>
    </location>
</feature>
<proteinExistence type="predicted"/>
<accession>A0A6A4VKC6</accession>
<dbReference type="PANTHER" id="PTHR24252:SF7">
    <property type="entry name" value="HYALIN"/>
    <property type="match status" value="1"/>
</dbReference>
<evidence type="ECO:0000256" key="6">
    <source>
        <dbReference type="SAM" id="SignalP"/>
    </source>
</evidence>
<dbReference type="InterPro" id="IPR018114">
    <property type="entry name" value="TRYPSIN_HIS"/>
</dbReference>
<dbReference type="GO" id="GO:0004252">
    <property type="term" value="F:serine-type endopeptidase activity"/>
    <property type="evidence" value="ECO:0007669"/>
    <property type="project" value="InterPro"/>
</dbReference>
<reference evidence="8 9" key="1">
    <citation type="submission" date="2019-07" db="EMBL/GenBank/DDBJ databases">
        <title>Draft genome assembly of a fouling barnacle, Amphibalanus amphitrite (Darwin, 1854): The first reference genome for Thecostraca.</title>
        <authorList>
            <person name="Kim W."/>
        </authorList>
    </citation>
    <scope>NUCLEOTIDE SEQUENCE [LARGE SCALE GENOMIC DNA]</scope>
    <source>
        <strain evidence="8">SNU_AA5</strain>
        <tissue evidence="8">Soma without cirri and trophi</tissue>
    </source>
</reference>
<dbReference type="InterPro" id="IPR001314">
    <property type="entry name" value="Peptidase_S1A"/>
</dbReference>
<dbReference type="PROSITE" id="PS00134">
    <property type="entry name" value="TRYPSIN_HIS"/>
    <property type="match status" value="1"/>
</dbReference>
<dbReference type="PROSITE" id="PS00135">
    <property type="entry name" value="TRYPSIN_SER"/>
    <property type="match status" value="1"/>
</dbReference>
<gene>
    <name evidence="8" type="primary">F9_1</name>
    <name evidence="8" type="ORF">FJT64_010148</name>
</gene>
<dbReference type="GO" id="GO:0005576">
    <property type="term" value="C:extracellular region"/>
    <property type="evidence" value="ECO:0007669"/>
    <property type="project" value="UniProtKB-SubCell"/>
</dbReference>
<dbReference type="Pfam" id="PF10511">
    <property type="entry name" value="Cementoin"/>
    <property type="match status" value="1"/>
</dbReference>
<evidence type="ECO:0000313" key="8">
    <source>
        <dbReference type="EMBL" id="KAF0291760.1"/>
    </source>
</evidence>
<evidence type="ECO:0000256" key="2">
    <source>
        <dbReference type="ARBA" id="ARBA00022525"/>
    </source>
</evidence>
<dbReference type="InterPro" id="IPR019541">
    <property type="entry name" value="Trappin_transglut-bd_rpt"/>
</dbReference>
<dbReference type="Pfam" id="PF00089">
    <property type="entry name" value="Trypsin"/>
    <property type="match status" value="1"/>
</dbReference>
<evidence type="ECO:0000256" key="1">
    <source>
        <dbReference type="ARBA" id="ARBA00004613"/>
    </source>
</evidence>
<sequence>MNRLLIISCLALGVAVAKPGQLRAAAPYDAEDEAVPYGDKVQAVPYQEVVPLTLQPSRAVQVLNAGNYRFTSPNFPNQYPNNLRLTVTVQGAEDQAVSISCSPFSLEWSFLCWRDVLSINNVRYCGSGDVPTITAAQLAIELRTDSSGTSTGFHCTITVPRVDGTTQAPVTTQAPATTQAPVTTQAPSTGGCRCGQRQSGRVVGGTEAAIGAFPWQAGLVSPGGTRTFCGGSVINNRYVLTAAHCTADLQTASDIQVLLGDHNIGTTDAGEQRYSVVQIIDHLQYTNASGSGWDFSLLKLDREITYSSTISPVCLAEAGETYAGATATASGFGRLGATSPQATSLQQIDLPVWSESDCMQRWGSTIKSNMICAGGKSTGGEGVCMGDSGGPLVTEVSGSYRLIGVVSFGQPCAVADWPDVFARVSEALTWIQSNTADAQYCSA</sequence>
<keyword evidence="5" id="KW-0645">Protease</keyword>
<dbReference type="GO" id="GO:0016485">
    <property type="term" value="P:protein processing"/>
    <property type="evidence" value="ECO:0007669"/>
    <property type="project" value="UniProtKB-ARBA"/>
</dbReference>
<keyword evidence="4" id="KW-1015">Disulfide bond</keyword>
<dbReference type="InterPro" id="IPR001254">
    <property type="entry name" value="Trypsin_dom"/>
</dbReference>
<keyword evidence="2" id="KW-0964">Secreted</keyword>
<dbReference type="Gene3D" id="2.40.10.10">
    <property type="entry name" value="Trypsin-like serine proteases"/>
    <property type="match status" value="1"/>
</dbReference>
<dbReference type="AlphaFoldDB" id="A0A6A4VKC6"/>
<dbReference type="SUPFAM" id="SSF50494">
    <property type="entry name" value="Trypsin-like serine proteases"/>
    <property type="match status" value="1"/>
</dbReference>
<evidence type="ECO:0000256" key="5">
    <source>
        <dbReference type="RuleBase" id="RU363034"/>
    </source>
</evidence>
<protein>
    <submittedName>
        <fullName evidence="8">Coagulation factor IX</fullName>
    </submittedName>
</protein>